<dbReference type="PANTHER" id="PTHR33281:SF19">
    <property type="entry name" value="VOLTAGE-DEPENDENT ANION CHANNEL-FORMING PROTEIN YNEE"/>
    <property type="match status" value="1"/>
</dbReference>
<keyword evidence="5 8" id="KW-1133">Transmembrane helix</keyword>
<evidence type="ECO:0008006" key="11">
    <source>
        <dbReference type="Google" id="ProtNLM"/>
    </source>
</evidence>
<organism evidence="10">
    <name type="scientific">Phaeocystis antarctica</name>
    <dbReference type="NCBI Taxonomy" id="33657"/>
    <lineage>
        <taxon>Eukaryota</taxon>
        <taxon>Haptista</taxon>
        <taxon>Haptophyta</taxon>
        <taxon>Prymnesiophyceae</taxon>
        <taxon>Phaeocystales</taxon>
        <taxon>Phaeocystaceae</taxon>
        <taxon>Phaeocystis</taxon>
    </lineage>
</organism>
<dbReference type="GO" id="GO:0005886">
    <property type="term" value="C:plasma membrane"/>
    <property type="evidence" value="ECO:0007669"/>
    <property type="project" value="UniProtKB-SubCell"/>
</dbReference>
<dbReference type="Pfam" id="PF25539">
    <property type="entry name" value="Bestrophin_2"/>
    <property type="match status" value="1"/>
</dbReference>
<evidence type="ECO:0000256" key="6">
    <source>
        <dbReference type="ARBA" id="ARBA00023065"/>
    </source>
</evidence>
<name>A0A7S0NG20_9EUKA</name>
<feature type="chain" id="PRO_5031537893" description="Bestrophin homolog" evidence="9">
    <location>
        <begin position="19"/>
        <end position="433"/>
    </location>
</feature>
<keyword evidence="7 8" id="KW-0472">Membrane</keyword>
<evidence type="ECO:0000256" key="9">
    <source>
        <dbReference type="SAM" id="SignalP"/>
    </source>
</evidence>
<keyword evidence="6" id="KW-0406">Ion transport</keyword>
<evidence type="ECO:0000256" key="7">
    <source>
        <dbReference type="ARBA" id="ARBA00023136"/>
    </source>
</evidence>
<evidence type="ECO:0000256" key="3">
    <source>
        <dbReference type="ARBA" id="ARBA00022475"/>
    </source>
</evidence>
<keyword evidence="2" id="KW-0813">Transport</keyword>
<keyword evidence="4 8" id="KW-0812">Transmembrane</keyword>
<evidence type="ECO:0000256" key="5">
    <source>
        <dbReference type="ARBA" id="ARBA00022989"/>
    </source>
</evidence>
<dbReference type="AlphaFoldDB" id="A0A7S0NG20"/>
<dbReference type="PANTHER" id="PTHR33281">
    <property type="entry name" value="UPF0187 PROTEIN YNEE"/>
    <property type="match status" value="1"/>
</dbReference>
<keyword evidence="9" id="KW-0732">Signal</keyword>
<feature type="transmembrane region" description="Helical" evidence="8">
    <location>
        <begin position="273"/>
        <end position="304"/>
    </location>
</feature>
<keyword evidence="3" id="KW-1003">Cell membrane</keyword>
<feature type="transmembrane region" description="Helical" evidence="8">
    <location>
        <begin position="76"/>
        <end position="96"/>
    </location>
</feature>
<gene>
    <name evidence="10" type="ORF">PANT1444_LOCUS20917</name>
</gene>
<comment type="subcellular location">
    <subcellularLocation>
        <location evidence="1">Cell membrane</location>
        <topology evidence="1">Multi-pass membrane protein</topology>
    </subcellularLocation>
</comment>
<evidence type="ECO:0000256" key="8">
    <source>
        <dbReference type="SAM" id="Phobius"/>
    </source>
</evidence>
<evidence type="ECO:0000313" key="10">
    <source>
        <dbReference type="EMBL" id="CAD8511262.1"/>
    </source>
</evidence>
<sequence>MLVLACSLLALSPAPLLPARRSPLAPRRAAACRCAQSMKGFSPAYDTTVRYAAVDWARNLRTLPGSLILRRIKSPLLFNIVITFLICLLHAAVTVTGRVWPTVIPLPHTLLSSALGLLLVFRTNAAYDRFWEARKQWGIVTTECRALASLACTYMTPQQAMPMLTLAAAFPVVMKNYLRGGSKSSQERDARRLRALLASEEVDALSAVVNQPQFVLSRLRQLGQASSVAGVTEKEREMLFKSVAVLGDCVSICERIYNTPIPLAYSRHTSRFLVIYVSTLPLVLVAALRWATLPVMLTVCWALFGILEIGNLVEEPFTAVVGSTSVMMHLLPLTEVCRTIRRDVRSIAQYSLIGKNYSVPTIQQYPSKEVMPDNFKTLRELASNSSNSTKRRTNRTAAAAQTAAQTLGSKANATKLAVPPATPFMTGDFLKKR</sequence>
<feature type="signal peptide" evidence="9">
    <location>
        <begin position="1"/>
        <end position="18"/>
    </location>
</feature>
<accession>A0A7S0NG20</accession>
<reference evidence="10" key="1">
    <citation type="submission" date="2021-01" db="EMBL/GenBank/DDBJ databases">
        <authorList>
            <person name="Corre E."/>
            <person name="Pelletier E."/>
            <person name="Niang G."/>
            <person name="Scheremetjew M."/>
            <person name="Finn R."/>
            <person name="Kale V."/>
            <person name="Holt S."/>
            <person name="Cochrane G."/>
            <person name="Meng A."/>
            <person name="Brown T."/>
            <person name="Cohen L."/>
        </authorList>
    </citation>
    <scope>NUCLEOTIDE SEQUENCE</scope>
    <source>
        <strain evidence="10">CCMP1374</strain>
    </source>
</reference>
<dbReference type="InterPro" id="IPR044669">
    <property type="entry name" value="YneE/VCCN1/2-like"/>
</dbReference>
<proteinExistence type="predicted"/>
<feature type="transmembrane region" description="Helical" evidence="8">
    <location>
        <begin position="103"/>
        <end position="121"/>
    </location>
</feature>
<evidence type="ECO:0000256" key="4">
    <source>
        <dbReference type="ARBA" id="ARBA00022692"/>
    </source>
</evidence>
<dbReference type="GO" id="GO:0005254">
    <property type="term" value="F:chloride channel activity"/>
    <property type="evidence" value="ECO:0007669"/>
    <property type="project" value="InterPro"/>
</dbReference>
<evidence type="ECO:0000256" key="2">
    <source>
        <dbReference type="ARBA" id="ARBA00022448"/>
    </source>
</evidence>
<protein>
    <recommendedName>
        <fullName evidence="11">Bestrophin homolog</fullName>
    </recommendedName>
</protein>
<evidence type="ECO:0000256" key="1">
    <source>
        <dbReference type="ARBA" id="ARBA00004651"/>
    </source>
</evidence>
<dbReference type="EMBL" id="HBEP01036965">
    <property type="protein sequence ID" value="CAD8511262.1"/>
    <property type="molecule type" value="Transcribed_RNA"/>
</dbReference>